<dbReference type="Pfam" id="PF00082">
    <property type="entry name" value="Peptidase_S8"/>
    <property type="match status" value="1"/>
</dbReference>
<protein>
    <submittedName>
        <fullName evidence="6">Pre-peptidase C-terminal domain-containing protein</fullName>
    </submittedName>
</protein>
<evidence type="ECO:0000256" key="4">
    <source>
        <dbReference type="SAM" id="MobiDB-lite"/>
    </source>
</evidence>
<dbReference type="InterPro" id="IPR023828">
    <property type="entry name" value="Peptidase_S8_Ser-AS"/>
</dbReference>
<evidence type="ECO:0000256" key="3">
    <source>
        <dbReference type="ARBA" id="ARBA00022825"/>
    </source>
</evidence>
<evidence type="ECO:0000313" key="6">
    <source>
        <dbReference type="EMBL" id="GAA3572257.1"/>
    </source>
</evidence>
<evidence type="ECO:0000256" key="1">
    <source>
        <dbReference type="ARBA" id="ARBA00022670"/>
    </source>
</evidence>
<dbReference type="InterPro" id="IPR000209">
    <property type="entry name" value="Peptidase_S8/S53_dom"/>
</dbReference>
<dbReference type="Gene3D" id="2.60.120.380">
    <property type="match status" value="1"/>
</dbReference>
<keyword evidence="7" id="KW-1185">Reference proteome</keyword>
<reference evidence="7" key="1">
    <citation type="journal article" date="2019" name="Int. J. Syst. Evol. Microbiol.">
        <title>The Global Catalogue of Microorganisms (GCM) 10K type strain sequencing project: providing services to taxonomists for standard genome sequencing and annotation.</title>
        <authorList>
            <consortium name="The Broad Institute Genomics Platform"/>
            <consortium name="The Broad Institute Genome Sequencing Center for Infectious Disease"/>
            <person name="Wu L."/>
            <person name="Ma J."/>
        </authorList>
    </citation>
    <scope>NUCLEOTIDE SEQUENCE [LARGE SCALE GENOMIC DNA]</scope>
    <source>
        <strain evidence="7">JCM 16540</strain>
    </source>
</reference>
<sequence length="941" mass="96393">MPAARAWAAVLAGVVVGVTVVTVPTATEAAPSTPAAYRKVDRTLGNGLGRLLAPMNKPGTPTASPNARSGRQRPSGLRVDQESLAVRDAEGRVLVDLTPQAGVDRAGFRRAAEAAGLVVQAVDPGRGTLEGFVGPADVPALAGLAGRGSLAQAVRPRASVGDVTSQGVALQRVDRVQRSGVDGAGVTIGALSDSYDTATRTVTGQPLTVHAADDVASGDLPGPGNAAHPDPVVVLDDRGLGGLDEGRAMLQIAHDVAPAARLCFASAQVGEVQFAENIRRLADPQGPCGADVVVDDIAYFDEPMFSDGILSDAVDDVAGQGVHYVTSAGNQGSNQAWDAPLRLVDVDDAVKGSNLDLRAVDPALYDGGFVDLKQGSGVDVAQNLALGPDGGLIDLQWDDPVDLDGPTLGRPWFSGSGTITSAERTATFAFTPTDEQEGKTVQFRADGIPSGTTDLVMTVTAPDGTVLATSDTGSSETFAAELDQAGAYRVDVSGYEGETGDFTVDVSPVEEPSGVTTDLNVLLFGPDGTFLGDAADVNAATGRPLELLPISGLPEVQMVVSRSGTGAVGAHRLRTVLFGDAELAEHVDPGDAGVFGHATARGATAVAAYDPFGPFLPEPYTAVGGTLTVTYDSAGRRLPARDRPRKVPQVAGADGTDTTFFGADSPADADDAPNFFGTSAAAPHVAGIAALVVQQAARKGATLTPVELRERLQDAAYAHDRDPFAAEGKAAGVTLGAEGAQSPETGRVPGSMTDTHFFTLRNRTGKTMRSVTLDGSTASPSALGLQGTSPSAGVVFDPRPYDATGPRGDVGFPFTIGSTAGGLKASTVSAAYEGPTGDGRYRRLVLTFAKGLERGDRLEFGVDRDLARSGDGTADEGNGADELGGATLLPSGKKVKDGLTFTVRRTSGGRTAGELRNDLGHGFERVDGYGLVDAEEAVLGR</sequence>
<dbReference type="PROSITE" id="PS00138">
    <property type="entry name" value="SUBTILASE_SER"/>
    <property type="match status" value="1"/>
</dbReference>
<dbReference type="Gene3D" id="3.40.50.200">
    <property type="entry name" value="Peptidase S8/S53 domain"/>
    <property type="match status" value="1"/>
</dbReference>
<proteinExistence type="predicted"/>
<dbReference type="RefSeq" id="WP_204913531.1">
    <property type="nucleotide sequence ID" value="NZ_BAAAYR010000004.1"/>
</dbReference>
<keyword evidence="2" id="KW-0378">Hydrolase</keyword>
<feature type="compositionally biased region" description="Polar residues" evidence="4">
    <location>
        <begin position="59"/>
        <end position="69"/>
    </location>
</feature>
<gene>
    <name evidence="6" type="ORF">GCM10022197_31200</name>
</gene>
<dbReference type="SUPFAM" id="SSF52743">
    <property type="entry name" value="Subtilisin-like"/>
    <property type="match status" value="1"/>
</dbReference>
<name>A0ABP6XUK5_9ACTN</name>
<dbReference type="EMBL" id="BAAAYR010000004">
    <property type="protein sequence ID" value="GAA3572257.1"/>
    <property type="molecule type" value="Genomic_DNA"/>
</dbReference>
<dbReference type="Proteomes" id="UP001500767">
    <property type="component" value="Unassembled WGS sequence"/>
</dbReference>
<accession>A0ABP6XUK5</accession>
<dbReference type="InterPro" id="IPR015500">
    <property type="entry name" value="Peptidase_S8_subtilisin-rel"/>
</dbReference>
<evidence type="ECO:0000256" key="2">
    <source>
        <dbReference type="ARBA" id="ARBA00022801"/>
    </source>
</evidence>
<feature type="region of interest" description="Disordered" evidence="4">
    <location>
        <begin position="866"/>
        <end position="889"/>
    </location>
</feature>
<evidence type="ECO:0000259" key="5">
    <source>
        <dbReference type="Pfam" id="PF00082"/>
    </source>
</evidence>
<evidence type="ECO:0000313" key="7">
    <source>
        <dbReference type="Proteomes" id="UP001500767"/>
    </source>
</evidence>
<keyword evidence="3" id="KW-0720">Serine protease</keyword>
<feature type="domain" description="Peptidase S8/S53" evidence="5">
    <location>
        <begin position="674"/>
        <end position="719"/>
    </location>
</feature>
<dbReference type="PRINTS" id="PR00723">
    <property type="entry name" value="SUBTILISIN"/>
</dbReference>
<organism evidence="6 7">
    <name type="scientific">Microlunatus spumicola</name>
    <dbReference type="NCBI Taxonomy" id="81499"/>
    <lineage>
        <taxon>Bacteria</taxon>
        <taxon>Bacillati</taxon>
        <taxon>Actinomycetota</taxon>
        <taxon>Actinomycetes</taxon>
        <taxon>Propionibacteriales</taxon>
        <taxon>Propionibacteriaceae</taxon>
        <taxon>Microlunatus</taxon>
    </lineage>
</organism>
<feature type="region of interest" description="Disordered" evidence="4">
    <location>
        <begin position="51"/>
        <end position="81"/>
    </location>
</feature>
<comment type="caution">
    <text evidence="6">The sequence shown here is derived from an EMBL/GenBank/DDBJ whole genome shotgun (WGS) entry which is preliminary data.</text>
</comment>
<dbReference type="InterPro" id="IPR036852">
    <property type="entry name" value="Peptidase_S8/S53_dom_sf"/>
</dbReference>
<keyword evidence="1" id="KW-0645">Protease</keyword>